<evidence type="ECO:0000313" key="2">
    <source>
        <dbReference type="Proteomes" id="UP000366051"/>
    </source>
</evidence>
<protein>
    <submittedName>
        <fullName evidence="1">Uncharacterized protein</fullName>
    </submittedName>
</protein>
<dbReference type="AlphaFoldDB" id="A0A5Q2MW21"/>
<dbReference type="Proteomes" id="UP000366051">
    <property type="component" value="Chromosome"/>
</dbReference>
<organism evidence="1 2">
    <name type="scientific">Heliorestis convoluta</name>
    <dbReference type="NCBI Taxonomy" id="356322"/>
    <lineage>
        <taxon>Bacteria</taxon>
        <taxon>Bacillati</taxon>
        <taxon>Bacillota</taxon>
        <taxon>Clostridia</taxon>
        <taxon>Eubacteriales</taxon>
        <taxon>Heliobacteriaceae</taxon>
        <taxon>Heliorestis</taxon>
    </lineage>
</organism>
<dbReference type="OrthoDB" id="2084652at2"/>
<proteinExistence type="predicted"/>
<dbReference type="EMBL" id="CP045875">
    <property type="protein sequence ID" value="QGG46458.1"/>
    <property type="molecule type" value="Genomic_DNA"/>
</dbReference>
<reference evidence="2" key="1">
    <citation type="submission" date="2019-11" db="EMBL/GenBank/DDBJ databases">
        <title>Genome sequence of Heliorestis convoluta strain HH, an alkaliphilic and minimalistic phototrophic bacterium from a soda lake in Egypt.</title>
        <authorList>
            <person name="Dewey E.D."/>
            <person name="Stokes L.M."/>
            <person name="Burchell B.M."/>
            <person name="Shaffer K.N."/>
            <person name="Huntington A.M."/>
            <person name="Baker J.M."/>
            <person name="Nadendla S."/>
            <person name="Giglio M.G."/>
            <person name="Touchman J.W."/>
            <person name="Blankenship R.E."/>
            <person name="Madigan M.T."/>
            <person name="Sattley W.M."/>
        </authorList>
    </citation>
    <scope>NUCLEOTIDE SEQUENCE [LARGE SCALE GENOMIC DNA]</scope>
    <source>
        <strain evidence="2">HH</strain>
    </source>
</reference>
<sequence>MSVREAGVICQLCHNQRVVDSICAMVPECWGSAKKDLACWHICADCYPHFEEKVLSFYRAMD</sequence>
<accession>A0A5Q2MW21</accession>
<gene>
    <name evidence="1" type="ORF">FTV88_0279</name>
</gene>
<evidence type="ECO:0000313" key="1">
    <source>
        <dbReference type="EMBL" id="QGG46458.1"/>
    </source>
</evidence>
<dbReference type="KEGG" id="hcv:FTV88_0279"/>
<keyword evidence="2" id="KW-1185">Reference proteome</keyword>
<name>A0A5Q2MW21_9FIRM</name>